<reference evidence="1" key="2">
    <citation type="submission" date="2020-09" db="EMBL/GenBank/DDBJ databases">
        <authorList>
            <person name="Sun Q."/>
            <person name="Zhou Y."/>
        </authorList>
    </citation>
    <scope>NUCLEOTIDE SEQUENCE</scope>
    <source>
        <strain evidence="1">CGMCC 1.12827</strain>
    </source>
</reference>
<name>A0A916WQ36_9ACTN</name>
<dbReference type="EMBL" id="BMGC01000002">
    <property type="protein sequence ID" value="GGB18976.1"/>
    <property type="molecule type" value="Genomic_DNA"/>
</dbReference>
<proteinExistence type="predicted"/>
<accession>A0A916WQ36</accession>
<evidence type="ECO:0000313" key="1">
    <source>
        <dbReference type="EMBL" id="GGB18976.1"/>
    </source>
</evidence>
<dbReference type="Proteomes" id="UP000621454">
    <property type="component" value="Unassembled WGS sequence"/>
</dbReference>
<organism evidence="1 2">
    <name type="scientific">Gordonia jinhuaensis</name>
    <dbReference type="NCBI Taxonomy" id="1517702"/>
    <lineage>
        <taxon>Bacteria</taxon>
        <taxon>Bacillati</taxon>
        <taxon>Actinomycetota</taxon>
        <taxon>Actinomycetes</taxon>
        <taxon>Mycobacteriales</taxon>
        <taxon>Gordoniaceae</taxon>
        <taxon>Gordonia</taxon>
    </lineage>
</organism>
<gene>
    <name evidence="1" type="ORF">GCM10011489_03850</name>
</gene>
<comment type="caution">
    <text evidence="1">The sequence shown here is derived from an EMBL/GenBank/DDBJ whole genome shotgun (WGS) entry which is preliminary data.</text>
</comment>
<reference evidence="1" key="1">
    <citation type="journal article" date="2014" name="Int. J. Syst. Evol. Microbiol.">
        <title>Complete genome sequence of Corynebacterium casei LMG S-19264T (=DSM 44701T), isolated from a smear-ripened cheese.</title>
        <authorList>
            <consortium name="US DOE Joint Genome Institute (JGI-PGF)"/>
            <person name="Walter F."/>
            <person name="Albersmeier A."/>
            <person name="Kalinowski J."/>
            <person name="Ruckert C."/>
        </authorList>
    </citation>
    <scope>NUCLEOTIDE SEQUENCE</scope>
    <source>
        <strain evidence="1">CGMCC 1.12827</strain>
    </source>
</reference>
<keyword evidence="2" id="KW-1185">Reference proteome</keyword>
<protein>
    <submittedName>
        <fullName evidence="1">Uncharacterized protein</fullName>
    </submittedName>
</protein>
<sequence>MNIDCESCPARHIACDDCVMTVLLGDPRVQTSGNRYLHGNEPVIDHAARLIETVELFASLDMVADQGPIDYWPSDQLQRNDFRGYGTSGRRAG</sequence>
<dbReference type="AlphaFoldDB" id="A0A916WQ36"/>
<evidence type="ECO:0000313" key="2">
    <source>
        <dbReference type="Proteomes" id="UP000621454"/>
    </source>
</evidence>